<dbReference type="Pfam" id="PF13377">
    <property type="entry name" value="Peripla_BP_3"/>
    <property type="match status" value="1"/>
</dbReference>
<accession>A0A510ID84</accession>
<evidence type="ECO:0000256" key="2">
    <source>
        <dbReference type="ARBA" id="ARBA00023125"/>
    </source>
</evidence>
<evidence type="ECO:0000259" key="4">
    <source>
        <dbReference type="PROSITE" id="PS50932"/>
    </source>
</evidence>
<evidence type="ECO:0000256" key="3">
    <source>
        <dbReference type="ARBA" id="ARBA00023163"/>
    </source>
</evidence>
<dbReference type="PANTHER" id="PTHR30146:SF24">
    <property type="entry name" value="XYLOSE OPERON REGULATORY PROTEIN"/>
    <property type="match status" value="1"/>
</dbReference>
<proteinExistence type="predicted"/>
<dbReference type="RefSeq" id="WP_138953981.1">
    <property type="nucleotide sequence ID" value="NZ_AP019799.1"/>
</dbReference>
<dbReference type="InterPro" id="IPR028082">
    <property type="entry name" value="Peripla_BP_I"/>
</dbReference>
<dbReference type="GO" id="GO:0000976">
    <property type="term" value="F:transcription cis-regulatory region binding"/>
    <property type="evidence" value="ECO:0007669"/>
    <property type="project" value="TreeGrafter"/>
</dbReference>
<dbReference type="SUPFAM" id="SSF47413">
    <property type="entry name" value="lambda repressor-like DNA-binding domains"/>
    <property type="match status" value="1"/>
</dbReference>
<feature type="domain" description="HTH lacI-type" evidence="4">
    <location>
        <begin position="8"/>
        <end position="56"/>
    </location>
</feature>
<dbReference type="PROSITE" id="PS00356">
    <property type="entry name" value="HTH_LACI_1"/>
    <property type="match status" value="1"/>
</dbReference>
<dbReference type="InterPro" id="IPR001387">
    <property type="entry name" value="Cro/C1-type_HTH"/>
</dbReference>
<dbReference type="PROSITE" id="PS50943">
    <property type="entry name" value="HTH_CROC1"/>
    <property type="match status" value="1"/>
</dbReference>
<evidence type="ECO:0000259" key="5">
    <source>
        <dbReference type="PROSITE" id="PS50943"/>
    </source>
</evidence>
<sequence>MKKKKRAPSIYDVAKLAGVSPSTVSRFLNRTTFISKEKTIAIEDAIKALDYKPNYQMNQGTNTRSMTIGVLVQNPESPFTSRIFNDMERFLGPKGYSLVIASGYWQHSMQLQALDYLAKSNVDGVIVVAGSLTEHELVEYSRKIPVVAVGYSYTSEKLHSVNIDNVLGGHMATLHLLQQGHVNIAHIKGLLNQPDAVARFVGYKKALTEAGIKVRNNLIKQGDFSSEVGYERTVELIESKVHFSALFAANDQTAYGAIKALHDHGIKVPEDVSVIGFDDLPTSKFFTPGLTTLRQPVEEIGVVCAESILSLLTGEKRSTRLPPIDLIVRESTVSKFRPKESQIGSKSD</sequence>
<dbReference type="PROSITE" id="PS50932">
    <property type="entry name" value="HTH_LACI_2"/>
    <property type="match status" value="1"/>
</dbReference>
<evidence type="ECO:0000256" key="1">
    <source>
        <dbReference type="ARBA" id="ARBA00023015"/>
    </source>
</evidence>
<evidence type="ECO:0000313" key="7">
    <source>
        <dbReference type="Proteomes" id="UP000315115"/>
    </source>
</evidence>
<dbReference type="PANTHER" id="PTHR30146">
    <property type="entry name" value="LACI-RELATED TRANSCRIPTIONAL REPRESSOR"/>
    <property type="match status" value="1"/>
</dbReference>
<feature type="domain" description="HTH cro/C1-type" evidence="5">
    <location>
        <begin position="9"/>
        <end position="52"/>
    </location>
</feature>
<dbReference type="Pfam" id="PF00356">
    <property type="entry name" value="LacI"/>
    <property type="match status" value="1"/>
</dbReference>
<organism evidence="6 7">
    <name type="scientific">Vibrio rotiferianus</name>
    <dbReference type="NCBI Taxonomy" id="190895"/>
    <lineage>
        <taxon>Bacteria</taxon>
        <taxon>Pseudomonadati</taxon>
        <taxon>Pseudomonadota</taxon>
        <taxon>Gammaproteobacteria</taxon>
        <taxon>Vibrionales</taxon>
        <taxon>Vibrionaceae</taxon>
        <taxon>Vibrio</taxon>
    </lineage>
</organism>
<keyword evidence="3" id="KW-0804">Transcription</keyword>
<dbReference type="InterPro" id="IPR010982">
    <property type="entry name" value="Lambda_DNA-bd_dom_sf"/>
</dbReference>
<dbReference type="SMART" id="SM00354">
    <property type="entry name" value="HTH_LACI"/>
    <property type="match status" value="1"/>
</dbReference>
<dbReference type="EMBL" id="AP019799">
    <property type="protein sequence ID" value="BBL91421.1"/>
    <property type="molecule type" value="Genomic_DNA"/>
</dbReference>
<dbReference type="GO" id="GO:0003700">
    <property type="term" value="F:DNA-binding transcription factor activity"/>
    <property type="evidence" value="ECO:0007669"/>
    <property type="project" value="TreeGrafter"/>
</dbReference>
<evidence type="ECO:0000313" key="6">
    <source>
        <dbReference type="EMBL" id="BBL91421.1"/>
    </source>
</evidence>
<dbReference type="Proteomes" id="UP000315115">
    <property type="component" value="Chromosome 2"/>
</dbReference>
<dbReference type="PRINTS" id="PR00036">
    <property type="entry name" value="HTHLACI"/>
</dbReference>
<dbReference type="InterPro" id="IPR046335">
    <property type="entry name" value="LacI/GalR-like_sensor"/>
</dbReference>
<keyword evidence="2" id="KW-0238">DNA-binding</keyword>
<protein>
    <submittedName>
        <fullName evidence="6">LacI family transcriptional regulator</fullName>
    </submittedName>
</protein>
<reference evidence="7" key="1">
    <citation type="submission" date="2019-07" db="EMBL/GenBank/DDBJ databases">
        <title>Complete Genome Sequences of Vibrion rotiferianus strain AM7.</title>
        <authorList>
            <person name="Miyazaki K."/>
            <person name="Wiseschart A."/>
            <person name="Pootanakit K."/>
            <person name="Ishimori K."/>
            <person name="Kitahara K."/>
        </authorList>
    </citation>
    <scope>NUCLEOTIDE SEQUENCE [LARGE SCALE GENOMIC DNA]</scope>
    <source>
        <strain evidence="7">AM7</strain>
    </source>
</reference>
<name>A0A510ID84_9VIBR</name>
<gene>
    <name evidence="6" type="ORF">VroAM7_40740</name>
</gene>
<dbReference type="SUPFAM" id="SSF53822">
    <property type="entry name" value="Periplasmic binding protein-like I"/>
    <property type="match status" value="1"/>
</dbReference>
<dbReference type="CDD" id="cd01392">
    <property type="entry name" value="HTH_LacI"/>
    <property type="match status" value="1"/>
</dbReference>
<dbReference type="InterPro" id="IPR000843">
    <property type="entry name" value="HTH_LacI"/>
</dbReference>
<dbReference type="AlphaFoldDB" id="A0A510ID84"/>
<dbReference type="Gene3D" id="3.40.50.2300">
    <property type="match status" value="2"/>
</dbReference>
<keyword evidence="1" id="KW-0805">Transcription regulation</keyword>
<dbReference type="Gene3D" id="1.10.260.40">
    <property type="entry name" value="lambda repressor-like DNA-binding domains"/>
    <property type="match status" value="1"/>
</dbReference>